<dbReference type="Proteomes" id="UP000693758">
    <property type="component" value="Segment"/>
</dbReference>
<sequence length="92" mass="10366">MYVLPGHPANCSCGACAFQRELRARPERITVSDLMQGDVVEIRHRVAEIELVIPQPTGDVEVFWNFRRSDGKRDPQASTFTGTTSFEKSKRA</sequence>
<evidence type="ECO:0000313" key="3">
    <source>
        <dbReference type="Proteomes" id="UP000693758"/>
    </source>
</evidence>
<reference evidence="2" key="1">
    <citation type="submission" date="2021-04" db="EMBL/GenBank/DDBJ databases">
        <authorList>
            <person name="Black C."/>
            <person name="Barkhordar M.H."/>
            <person name="Chen C."/>
            <person name="Chin S.C."/>
            <person name="Fang R."/>
            <person name="Fontenot L.A."/>
            <person name="Fulinara C.P."/>
            <person name="Gaeta R."/>
            <person name="Hong M.-L.O."/>
            <person name="Jiang B.L."/>
            <person name="Kapinos A."/>
            <person name="Komaranchath M."/>
            <person name="Lan W.C."/>
            <person name="Mirjafari-Firoozabadi S.-A."/>
            <person name="Padua J.-W.P."/>
            <person name="Ramarapu R."/>
            <person name="Santana M.G."/>
            <person name="Shaffer R.D."/>
            <person name="Soumakis M."/>
            <person name="Torres N.C."/>
            <person name="Tseng A."/>
            <person name="Venkatesh S."/>
            <person name="Wang V."/>
            <person name="Yanovsky A.O."/>
            <person name="Nguyen M.A."/>
            <person name="Swift C.M."/>
            <person name="Mayet R.A."/>
            <person name="Chen A."/>
            <person name="Demo S."/>
            <person name="Tse V.Y."/>
            <person name="Garlena R.A."/>
            <person name="Russell D.A."/>
            <person name="Pope W.H."/>
            <person name="Jacobs-Sera D."/>
            <person name="Hatfull G.F."/>
            <person name="Reddi K."/>
            <person name="Moberg-Parker J."/>
            <person name="Freise A.C."/>
        </authorList>
    </citation>
    <scope>NUCLEOTIDE SEQUENCE</scope>
</reference>
<dbReference type="EMBL" id="MW862982">
    <property type="protein sequence ID" value="QWY81961.1"/>
    <property type="molecule type" value="Genomic_DNA"/>
</dbReference>
<protein>
    <submittedName>
        <fullName evidence="2">Uncharacterized protein</fullName>
    </submittedName>
</protein>
<keyword evidence="3" id="KW-1185">Reference proteome</keyword>
<evidence type="ECO:0000313" key="2">
    <source>
        <dbReference type="EMBL" id="QWY81961.1"/>
    </source>
</evidence>
<gene>
    <name evidence="2" type="primary">56</name>
    <name evidence="2" type="ORF">SEA_SICARIUS2_56</name>
</gene>
<accession>A0A8F3E5R8</accession>
<feature type="region of interest" description="Disordered" evidence="1">
    <location>
        <begin position="72"/>
        <end position="92"/>
    </location>
</feature>
<proteinExistence type="predicted"/>
<feature type="compositionally biased region" description="Polar residues" evidence="1">
    <location>
        <begin position="76"/>
        <end position="86"/>
    </location>
</feature>
<evidence type="ECO:0000256" key="1">
    <source>
        <dbReference type="SAM" id="MobiDB-lite"/>
    </source>
</evidence>
<organism evidence="2 3">
    <name type="scientific">Arthrobacter phage Sicarius2</name>
    <dbReference type="NCBI Taxonomy" id="2836090"/>
    <lineage>
        <taxon>Viruses</taxon>
        <taxon>Duplodnaviria</taxon>
        <taxon>Heunggongvirae</taxon>
        <taxon>Uroviricota</taxon>
        <taxon>Caudoviricetes</taxon>
        <taxon>Berryhillviridae</taxon>
        <taxon>Sicariusvirus</taxon>
        <taxon>Sicariusvirus sicarius2</taxon>
    </lineage>
</organism>
<name>A0A8F3E5R8_9CAUD</name>